<evidence type="ECO:0000256" key="3">
    <source>
        <dbReference type="SAM" id="MobiDB-lite"/>
    </source>
</evidence>
<dbReference type="AlphaFoldDB" id="A0A7K0DW44"/>
<dbReference type="SUPFAM" id="SSF46689">
    <property type="entry name" value="Homeodomain-like"/>
    <property type="match status" value="1"/>
</dbReference>
<dbReference type="InterPro" id="IPR036271">
    <property type="entry name" value="Tet_transcr_reg_TetR-rel_C_sf"/>
</dbReference>
<evidence type="ECO:0000256" key="1">
    <source>
        <dbReference type="ARBA" id="ARBA00023125"/>
    </source>
</evidence>
<dbReference type="Gene3D" id="1.10.357.10">
    <property type="entry name" value="Tetracycline Repressor, domain 2"/>
    <property type="match status" value="1"/>
</dbReference>
<dbReference type="EMBL" id="WEGI01000012">
    <property type="protein sequence ID" value="MQY30003.1"/>
    <property type="molecule type" value="Genomic_DNA"/>
</dbReference>
<evidence type="ECO:0000256" key="2">
    <source>
        <dbReference type="PROSITE-ProRule" id="PRU00335"/>
    </source>
</evidence>
<dbReference type="GO" id="GO:0003677">
    <property type="term" value="F:DNA binding"/>
    <property type="evidence" value="ECO:0007669"/>
    <property type="project" value="UniProtKB-UniRule"/>
</dbReference>
<feature type="region of interest" description="Disordered" evidence="3">
    <location>
        <begin position="192"/>
        <end position="217"/>
    </location>
</feature>
<name>A0A7K0DW44_9NOCA</name>
<evidence type="ECO:0000313" key="6">
    <source>
        <dbReference type="Proteomes" id="UP000431401"/>
    </source>
</evidence>
<dbReference type="PANTHER" id="PTHR30328:SF54">
    <property type="entry name" value="HTH-TYPE TRANSCRIPTIONAL REPRESSOR SCO4008"/>
    <property type="match status" value="1"/>
</dbReference>
<keyword evidence="6" id="KW-1185">Reference proteome</keyword>
<organism evidence="5 6">
    <name type="scientific">Nocardia aurantia</name>
    <dbReference type="NCBI Taxonomy" id="2585199"/>
    <lineage>
        <taxon>Bacteria</taxon>
        <taxon>Bacillati</taxon>
        <taxon>Actinomycetota</taxon>
        <taxon>Actinomycetes</taxon>
        <taxon>Mycobacteriales</taxon>
        <taxon>Nocardiaceae</taxon>
        <taxon>Nocardia</taxon>
    </lineage>
</organism>
<accession>A0A7K0DW44</accession>
<evidence type="ECO:0000313" key="5">
    <source>
        <dbReference type="EMBL" id="MQY30003.1"/>
    </source>
</evidence>
<dbReference type="InterPro" id="IPR050109">
    <property type="entry name" value="HTH-type_TetR-like_transc_reg"/>
</dbReference>
<dbReference type="Pfam" id="PF17926">
    <property type="entry name" value="TetR_C_21"/>
    <property type="match status" value="1"/>
</dbReference>
<dbReference type="InterPro" id="IPR009057">
    <property type="entry name" value="Homeodomain-like_sf"/>
</dbReference>
<dbReference type="GO" id="GO:0006355">
    <property type="term" value="P:regulation of DNA-templated transcription"/>
    <property type="evidence" value="ECO:0007669"/>
    <property type="project" value="UniProtKB-ARBA"/>
</dbReference>
<dbReference type="SUPFAM" id="SSF48498">
    <property type="entry name" value="Tetracyclin repressor-like, C-terminal domain"/>
    <property type="match status" value="1"/>
</dbReference>
<protein>
    <submittedName>
        <fullName evidence="5">HTH-type transcriptional repressor</fullName>
    </submittedName>
</protein>
<gene>
    <name evidence="5" type="ORF">NRB56_55970</name>
</gene>
<feature type="domain" description="HTH tetR-type" evidence="4">
    <location>
        <begin position="7"/>
        <end position="67"/>
    </location>
</feature>
<evidence type="ECO:0000259" key="4">
    <source>
        <dbReference type="PROSITE" id="PS50977"/>
    </source>
</evidence>
<dbReference type="PANTHER" id="PTHR30328">
    <property type="entry name" value="TRANSCRIPTIONAL REPRESSOR"/>
    <property type="match status" value="1"/>
</dbReference>
<sequence>MPPRDPEATKARIFDAATQEFAAYGIAGARVDRIARNAQANKQLIYAYFGDKEQLFHQVLEKAMVHVADSVSTDIDDLDKWVDQHIDYHRAHPEFLRLLMWEALELGQEGASAGETRTARYQDKKVKVDSAQQRGLIRADLPPGHVLMLLMSLINYPAAVPQVRGFLLGPDGDPGRARSVIKEAVRRLAAPAESAAEGDLTTSAETAAKGDPAAGIH</sequence>
<feature type="DNA-binding region" description="H-T-H motif" evidence="2">
    <location>
        <begin position="30"/>
        <end position="49"/>
    </location>
</feature>
<reference evidence="5 6" key="1">
    <citation type="submission" date="2019-10" db="EMBL/GenBank/DDBJ databases">
        <title>Nocardia macrotermitis sp. nov. and Nocardia aurantia sp. nov., isolated from the gut of fungus growing-termite Macrotermes natalensis.</title>
        <authorList>
            <person name="Benndorf R."/>
            <person name="Schwitalla J."/>
            <person name="Martin K."/>
            <person name="De Beer W."/>
            <person name="Kaster A.-K."/>
            <person name="Vollmers J."/>
            <person name="Poulsen M."/>
            <person name="Beemelmanns C."/>
        </authorList>
    </citation>
    <scope>NUCLEOTIDE SEQUENCE [LARGE SCALE GENOMIC DNA]</scope>
    <source>
        <strain evidence="5 6">RB56</strain>
    </source>
</reference>
<keyword evidence="1 2" id="KW-0238">DNA-binding</keyword>
<proteinExistence type="predicted"/>
<dbReference type="PROSITE" id="PS50977">
    <property type="entry name" value="HTH_TETR_2"/>
    <property type="match status" value="1"/>
</dbReference>
<dbReference type="InterPro" id="IPR001647">
    <property type="entry name" value="HTH_TetR"/>
</dbReference>
<dbReference type="Pfam" id="PF00440">
    <property type="entry name" value="TetR_N"/>
    <property type="match status" value="1"/>
</dbReference>
<dbReference type="RefSeq" id="WP_227838394.1">
    <property type="nucleotide sequence ID" value="NZ_WEGI01000012.1"/>
</dbReference>
<comment type="caution">
    <text evidence="5">The sequence shown here is derived from an EMBL/GenBank/DDBJ whole genome shotgun (WGS) entry which is preliminary data.</text>
</comment>
<dbReference type="Proteomes" id="UP000431401">
    <property type="component" value="Unassembled WGS sequence"/>
</dbReference>
<dbReference type="InterPro" id="IPR041467">
    <property type="entry name" value="Sco4008_C"/>
</dbReference>